<name>A0A8S1S9U5_PAROT</name>
<keyword evidence="2" id="KW-1185">Reference proteome</keyword>
<dbReference type="EMBL" id="CAJJDP010000005">
    <property type="protein sequence ID" value="CAD8135684.1"/>
    <property type="molecule type" value="Genomic_DNA"/>
</dbReference>
<reference evidence="1" key="1">
    <citation type="submission" date="2021-01" db="EMBL/GenBank/DDBJ databases">
        <authorList>
            <consortium name="Genoscope - CEA"/>
            <person name="William W."/>
        </authorList>
    </citation>
    <scope>NUCLEOTIDE SEQUENCE</scope>
</reference>
<evidence type="ECO:0000313" key="1">
    <source>
        <dbReference type="EMBL" id="CAD8135684.1"/>
    </source>
</evidence>
<organism evidence="1 2">
    <name type="scientific">Paramecium octaurelia</name>
    <dbReference type="NCBI Taxonomy" id="43137"/>
    <lineage>
        <taxon>Eukaryota</taxon>
        <taxon>Sar</taxon>
        <taxon>Alveolata</taxon>
        <taxon>Ciliophora</taxon>
        <taxon>Intramacronucleata</taxon>
        <taxon>Oligohymenophorea</taxon>
        <taxon>Peniculida</taxon>
        <taxon>Parameciidae</taxon>
        <taxon>Paramecium</taxon>
    </lineage>
</organism>
<comment type="caution">
    <text evidence="1">The sequence shown here is derived from an EMBL/GenBank/DDBJ whole genome shotgun (WGS) entry which is preliminary data.</text>
</comment>
<gene>
    <name evidence="1" type="ORF">POCTA_138.1.T0060513</name>
</gene>
<evidence type="ECO:0000313" key="2">
    <source>
        <dbReference type="Proteomes" id="UP000683925"/>
    </source>
</evidence>
<dbReference type="AlphaFoldDB" id="A0A8S1S9U5"/>
<protein>
    <submittedName>
        <fullName evidence="1">Uncharacterized protein</fullName>
    </submittedName>
</protein>
<accession>A0A8S1S9U5</accession>
<proteinExistence type="predicted"/>
<sequence>MGECLDRDQIKVLEQSSYSQTPMNLLIKELTHEGQQTSHTLMKQSQISNLIKEINLLKVISCPIKFQIKKLIILLQTGNLRQFLKLNHIGRDKIISYSLNPSQIIICFAENDIKYSQIYEQIISNSNFTEFMNFTDGIGQPAKKLLGLLKRTQTKFQYFLQKLNQRLATNNTIEMQGISLESTNQSFVMKQLES</sequence>
<dbReference type="Proteomes" id="UP000683925">
    <property type="component" value="Unassembled WGS sequence"/>
</dbReference>